<keyword evidence="1" id="KW-0472">Membrane</keyword>
<evidence type="ECO:0000256" key="1">
    <source>
        <dbReference type="SAM" id="Phobius"/>
    </source>
</evidence>
<accession>A0A6A4HLG1</accession>
<organism evidence="2 3">
    <name type="scientific">Gymnopus androsaceus JB14</name>
    <dbReference type="NCBI Taxonomy" id="1447944"/>
    <lineage>
        <taxon>Eukaryota</taxon>
        <taxon>Fungi</taxon>
        <taxon>Dikarya</taxon>
        <taxon>Basidiomycota</taxon>
        <taxon>Agaricomycotina</taxon>
        <taxon>Agaricomycetes</taxon>
        <taxon>Agaricomycetidae</taxon>
        <taxon>Agaricales</taxon>
        <taxon>Marasmiineae</taxon>
        <taxon>Omphalotaceae</taxon>
        <taxon>Gymnopus</taxon>
    </lineage>
</organism>
<gene>
    <name evidence="2" type="ORF">BT96DRAFT_725681</name>
</gene>
<dbReference type="AlphaFoldDB" id="A0A6A4HLG1"/>
<dbReference type="OrthoDB" id="3067340at2759"/>
<reference evidence="2" key="1">
    <citation type="journal article" date="2019" name="Environ. Microbiol.">
        <title>Fungal ecological strategies reflected in gene transcription - a case study of two litter decomposers.</title>
        <authorList>
            <person name="Barbi F."/>
            <person name="Kohler A."/>
            <person name="Barry K."/>
            <person name="Baskaran P."/>
            <person name="Daum C."/>
            <person name="Fauchery L."/>
            <person name="Ihrmark K."/>
            <person name="Kuo A."/>
            <person name="LaButti K."/>
            <person name="Lipzen A."/>
            <person name="Morin E."/>
            <person name="Grigoriev I.V."/>
            <person name="Henrissat B."/>
            <person name="Lindahl B."/>
            <person name="Martin F."/>
        </authorList>
    </citation>
    <scope>NUCLEOTIDE SEQUENCE</scope>
    <source>
        <strain evidence="2">JB14</strain>
    </source>
</reference>
<keyword evidence="3" id="KW-1185">Reference proteome</keyword>
<sequence length="467" mass="53936">MPGIDHKNVPKDVRDRKRFAKLGEWSDPSGIFTVGVACTGASENLWQNEDYIAHRLLGYFILNRYPHENVYPHENKWIIDGETVYISESDSDTRQRGLVREKIEIGSRGAQNQTEYPYMMELSMEVFIYRLNRYHSHWQFTECDLIFSIKWMHSFIQKPDVSGIVHVLNIPELMLEVCNHLDLRSIDALRQTCTHFRKMEPLETIGSTRLQTVLQHTFGGGYRLIEEFNSLLHASGGIVGGSTALYVMCPGNRKWFPADMDIVVRTTHQDVMEAFLQEKVGLVLNEERTQDAEFFYPGGMSESYSDLDNRITFTYRRFDNRIDGQPGVDLCLILPGSFGGPADFVLTYHSTVVMNFWTGRNIHCLWPELTVRGEFIRNKYTPTPKIETALEKYNERGFIDKHDPQRTNAHPRYLQDDYPIAKGQRLTIDMKYQVPRGVKSLLINGMYIRLQGICVVFCYLVAVFIGS</sequence>
<feature type="transmembrane region" description="Helical" evidence="1">
    <location>
        <begin position="446"/>
        <end position="465"/>
    </location>
</feature>
<name>A0A6A4HLG1_9AGAR</name>
<keyword evidence="1" id="KW-1133">Transmembrane helix</keyword>
<evidence type="ECO:0000313" key="2">
    <source>
        <dbReference type="EMBL" id="KAE9398550.1"/>
    </source>
</evidence>
<evidence type="ECO:0008006" key="4">
    <source>
        <dbReference type="Google" id="ProtNLM"/>
    </source>
</evidence>
<dbReference type="Proteomes" id="UP000799118">
    <property type="component" value="Unassembled WGS sequence"/>
</dbReference>
<protein>
    <recommendedName>
        <fullName evidence="4">F-box domain-containing protein</fullName>
    </recommendedName>
</protein>
<evidence type="ECO:0000313" key="3">
    <source>
        <dbReference type="Proteomes" id="UP000799118"/>
    </source>
</evidence>
<proteinExistence type="predicted"/>
<dbReference type="EMBL" id="ML769481">
    <property type="protein sequence ID" value="KAE9398550.1"/>
    <property type="molecule type" value="Genomic_DNA"/>
</dbReference>
<keyword evidence="1" id="KW-0812">Transmembrane</keyword>
<dbReference type="CDD" id="cd09917">
    <property type="entry name" value="F-box_SF"/>
    <property type="match status" value="1"/>
</dbReference>